<dbReference type="InterPro" id="IPR017146">
    <property type="entry name" value="Lanti_2_LanM"/>
</dbReference>
<dbReference type="NCBIfam" id="TIGR03897">
    <property type="entry name" value="lanti_2_LanM"/>
    <property type="match status" value="1"/>
</dbReference>
<dbReference type="SUPFAM" id="SSF158745">
    <property type="entry name" value="LanC-like"/>
    <property type="match status" value="1"/>
</dbReference>
<feature type="binding site" evidence="1">
    <location>
        <position position="924"/>
    </location>
    <ligand>
        <name>Zn(2+)</name>
        <dbReference type="ChEBI" id="CHEBI:29105"/>
    </ligand>
</feature>
<dbReference type="RefSeq" id="WP_354597565.1">
    <property type="nucleotide sequence ID" value="NZ_CP136798.1"/>
</dbReference>
<proteinExistence type="predicted"/>
<feature type="binding site" evidence="1">
    <location>
        <position position="925"/>
    </location>
    <ligand>
        <name>Zn(2+)</name>
        <dbReference type="ChEBI" id="CHEBI:29105"/>
    </ligand>
</feature>
<feature type="binding site" evidence="1">
    <location>
        <position position="879"/>
    </location>
    <ligand>
        <name>Zn(2+)</name>
        <dbReference type="ChEBI" id="CHEBI:29105"/>
    </ligand>
</feature>
<evidence type="ECO:0000313" key="4">
    <source>
        <dbReference type="EMBL" id="XCN15676.1"/>
    </source>
</evidence>
<feature type="region of interest" description="Disordered" evidence="2">
    <location>
        <begin position="38"/>
        <end position="61"/>
    </location>
</feature>
<gene>
    <name evidence="4" type="ORF">R1Y80_19420</name>
</gene>
<keyword evidence="1" id="KW-0479">Metal-binding</keyword>
<dbReference type="EMBL" id="CP136798">
    <property type="protein sequence ID" value="XCN15676.1"/>
    <property type="molecule type" value="Genomic_DNA"/>
</dbReference>
<evidence type="ECO:0000256" key="2">
    <source>
        <dbReference type="SAM" id="MobiDB-lite"/>
    </source>
</evidence>
<dbReference type="PIRSF" id="PIRSF037228">
    <property type="entry name" value="Lant_mod_RumM"/>
    <property type="match status" value="1"/>
</dbReference>
<feature type="domain" description="Lantibiotic biosynthesis protein dehydration" evidence="3">
    <location>
        <begin position="162"/>
        <end position="534"/>
    </location>
</feature>
<dbReference type="InterPro" id="IPR012341">
    <property type="entry name" value="6hp_glycosidase-like_sf"/>
</dbReference>
<keyword evidence="1" id="KW-0862">Zinc</keyword>
<accession>A0AAU8KIN9</accession>
<dbReference type="GO" id="GO:0046872">
    <property type="term" value="F:metal ion binding"/>
    <property type="evidence" value="ECO:0007669"/>
    <property type="project" value="UniProtKB-KW"/>
</dbReference>
<dbReference type="Pfam" id="PF05147">
    <property type="entry name" value="LANC_like"/>
    <property type="match status" value="1"/>
</dbReference>
<dbReference type="InterPro" id="IPR007822">
    <property type="entry name" value="LANC-like"/>
</dbReference>
<dbReference type="GO" id="GO:0031179">
    <property type="term" value="P:peptide modification"/>
    <property type="evidence" value="ECO:0007669"/>
    <property type="project" value="InterPro"/>
</dbReference>
<evidence type="ECO:0000256" key="1">
    <source>
        <dbReference type="PIRSR" id="PIRSR607822-1"/>
    </source>
</evidence>
<dbReference type="CDD" id="cd04792">
    <property type="entry name" value="LanM-like"/>
    <property type="match status" value="1"/>
</dbReference>
<evidence type="ECO:0000259" key="3">
    <source>
        <dbReference type="Pfam" id="PF13575"/>
    </source>
</evidence>
<dbReference type="PRINTS" id="PR01950">
    <property type="entry name" value="LANCSUPER"/>
</dbReference>
<dbReference type="Pfam" id="PF13575">
    <property type="entry name" value="DUF4135"/>
    <property type="match status" value="1"/>
</dbReference>
<dbReference type="SMART" id="SM01260">
    <property type="entry name" value="LANC_like"/>
    <property type="match status" value="1"/>
</dbReference>
<dbReference type="InterPro" id="IPR025410">
    <property type="entry name" value="Lant_dehyd"/>
</dbReference>
<sequence>MNSHDVSPGTAEALRTYLPELTDPELIAHVEERLRAAATAHENESAEQNPDLPEAPAAYDPSLDPDGLFHDYFRHFVAPGTGLVRHAAAQSPTIAAPQRIVDDFVVHQTGLVSRLMIRTLVEELHRRRTAGLLDGGTPEERYAAFRRWTNSRDGHDELTGRYPHLFSTVGRQVEASARYVVEIIEELDAVAPRLSALVPGHGPEHLRVDRLVLGEGDTHNGGRSVAQVLFTDGARVLYKPHPIGAEAGYSSFVSWMNGRLGTDLPTVAVVPTGHGGFVEFIPTEEYAGEQKDYFARIGTLAGILFLLRATDIHFENMVSCAAGPVVIDTETLLSPRLNLPEAYDDGAASKAGALTLRESIIGSGLLPLVVRSGDDDHGMDIGAIGYDTGQRSPYKSLSLQNPGRDDMFVGMVTTTTTAANANLAVQRATQLPVNDQRDIIKREFGRVLRYAADHPDAVVDAVEEFLGDVQFRHVNQATIFYTQLLRMATHPHAMADPVVRAAVLNRVVLRTGDSPAIADAEVRQMARGDVPYFSYTARSRALGSTDGTVRADALAEPPLTTVRERIHGLNETVIERELRLIDFSFVNKLPTDQEETGFVPVRPAGRPAVAVDRGRFVGEAVRIGERLLATRVASTEPRHPATWIAPQVTTDSQSQWSPGTLGYDLYGGSPGPALVLAGLARETGRADFAAAARSVLDPVEEQLRGGQLAEQGVSVGGMTGMAGTAYALVVARGLLDEPDAGRLGELARELARCSGAEAGTDFLSGMAGALAVGLALHERATDPAERAVVAEAVRTIAARETEALGGLGLEDARVTPYTGYAHGAMGIAPVLLRYGAEFDDPAVHGLGLRILGAVLDAQEDGDRDWPRVWGEPERSYGWCHGAPGMLLGALMSNAYAPGAVSRPVLDRLAGLTLARGFGNNPTYCHGDLACAEIVGLGQELVPGLFGAAARTGDGGSDGTGDGLDDLYPRLFDEVVERYGQRSDTKYAYTNSLMVGEAGLAWSVLRHLDPGSHPSLLRFA</sequence>
<organism evidence="4">
    <name type="scientific">Streptomyces sp. JL1001</name>
    <dbReference type="NCBI Taxonomy" id="3078227"/>
    <lineage>
        <taxon>Bacteria</taxon>
        <taxon>Bacillati</taxon>
        <taxon>Actinomycetota</taxon>
        <taxon>Actinomycetes</taxon>
        <taxon>Kitasatosporales</taxon>
        <taxon>Streptomycetaceae</taxon>
        <taxon>Streptomyces</taxon>
    </lineage>
</organism>
<reference evidence="4" key="1">
    <citation type="submission" date="2023-10" db="EMBL/GenBank/DDBJ databases">
        <title>Complete genome sequence of Streptomyces sp. JL1001.</title>
        <authorList>
            <person name="Jiang L."/>
        </authorList>
    </citation>
    <scope>NUCLEOTIDE SEQUENCE</scope>
    <source>
        <strain evidence="4">JL1001</strain>
    </source>
</reference>
<dbReference type="GO" id="GO:0005975">
    <property type="term" value="P:carbohydrate metabolic process"/>
    <property type="evidence" value="ECO:0007669"/>
    <property type="project" value="InterPro"/>
</dbReference>
<dbReference type="Gene3D" id="1.50.10.10">
    <property type="match status" value="1"/>
</dbReference>
<dbReference type="AlphaFoldDB" id="A0AAU8KIN9"/>
<name>A0AAU8KIN9_9ACTN</name>
<protein>
    <submittedName>
        <fullName evidence="4">Type 2 lanthipeptide synthetase LanM family protein</fullName>
    </submittedName>
</protein>